<feature type="non-terminal residue" evidence="1">
    <location>
        <position position="39"/>
    </location>
</feature>
<evidence type="ECO:0000313" key="1">
    <source>
        <dbReference type="EMBL" id="ETJ24830.1"/>
    </source>
</evidence>
<gene>
    <name evidence="1" type="ORF">Q604_UNBC17962G0001</name>
</gene>
<organism evidence="1">
    <name type="scientific">human gut metagenome</name>
    <dbReference type="NCBI Taxonomy" id="408170"/>
    <lineage>
        <taxon>unclassified sequences</taxon>
        <taxon>metagenomes</taxon>
        <taxon>organismal metagenomes</taxon>
    </lineage>
</organism>
<protein>
    <submittedName>
        <fullName evidence="1">Phage protein</fullName>
    </submittedName>
</protein>
<dbReference type="AlphaFoldDB" id="W1X603"/>
<dbReference type="EMBL" id="AZMM01017962">
    <property type="protein sequence ID" value="ETJ24830.1"/>
    <property type="molecule type" value="Genomic_DNA"/>
</dbReference>
<comment type="caution">
    <text evidence="1">The sequence shown here is derived from an EMBL/GenBank/DDBJ whole genome shotgun (WGS) entry which is preliminary data.</text>
</comment>
<name>W1X603_9ZZZZ</name>
<proteinExistence type="predicted"/>
<accession>W1X603</accession>
<reference evidence="1" key="1">
    <citation type="submission" date="2013-12" db="EMBL/GenBank/DDBJ databases">
        <title>A Varibaculum cambriense genome reconstructed from a premature infant gut community with otherwise low bacterial novelty that shifts toward anaerobic metabolism during the third week of life.</title>
        <authorList>
            <person name="Brown C.T."/>
            <person name="Sharon I."/>
            <person name="Thomas B.C."/>
            <person name="Castelle C.J."/>
            <person name="Morowitz M.J."/>
            <person name="Banfield J.F."/>
        </authorList>
    </citation>
    <scope>NUCLEOTIDE SEQUENCE</scope>
</reference>
<sequence>MLWIQSLLRNGYTILDIKKLQLSDFELMVEALEKQAPER</sequence>